<evidence type="ECO:0000313" key="2">
    <source>
        <dbReference type="EMBL" id="KAJ3604871.1"/>
    </source>
</evidence>
<dbReference type="Proteomes" id="UP001148018">
    <property type="component" value="Unassembled WGS sequence"/>
</dbReference>
<comment type="caution">
    <text evidence="2">The sequence shown here is derived from an EMBL/GenBank/DDBJ whole genome shotgun (WGS) entry which is preliminary data.</text>
</comment>
<protein>
    <recommendedName>
        <fullName evidence="4">NADH dehydrogenase subunit 4</fullName>
    </recommendedName>
</protein>
<organism evidence="2 3">
    <name type="scientific">Muraenolepis orangiensis</name>
    <name type="common">Patagonian moray cod</name>
    <dbReference type="NCBI Taxonomy" id="630683"/>
    <lineage>
        <taxon>Eukaryota</taxon>
        <taxon>Metazoa</taxon>
        <taxon>Chordata</taxon>
        <taxon>Craniata</taxon>
        <taxon>Vertebrata</taxon>
        <taxon>Euteleostomi</taxon>
        <taxon>Actinopterygii</taxon>
        <taxon>Neopterygii</taxon>
        <taxon>Teleostei</taxon>
        <taxon>Neoteleostei</taxon>
        <taxon>Acanthomorphata</taxon>
        <taxon>Zeiogadaria</taxon>
        <taxon>Gadariae</taxon>
        <taxon>Gadiformes</taxon>
        <taxon>Muraenolepidoidei</taxon>
        <taxon>Muraenolepididae</taxon>
        <taxon>Muraenolepis</taxon>
    </lineage>
</organism>
<name>A0A9Q0IQ01_9TELE</name>
<reference evidence="2" key="1">
    <citation type="submission" date="2022-07" db="EMBL/GenBank/DDBJ databases">
        <title>Chromosome-level genome of Muraenolepis orangiensis.</title>
        <authorList>
            <person name="Kim J."/>
        </authorList>
    </citation>
    <scope>NUCLEOTIDE SEQUENCE</scope>
    <source>
        <strain evidence="2">KU_S4_2022</strain>
        <tissue evidence="2">Muscle</tissue>
    </source>
</reference>
<keyword evidence="1" id="KW-0732">Signal</keyword>
<gene>
    <name evidence="2" type="ORF">NHX12_026923</name>
</gene>
<evidence type="ECO:0000256" key="1">
    <source>
        <dbReference type="SAM" id="SignalP"/>
    </source>
</evidence>
<feature type="chain" id="PRO_5040487755" description="NADH dehydrogenase subunit 4" evidence="1">
    <location>
        <begin position="19"/>
        <end position="127"/>
    </location>
</feature>
<evidence type="ECO:0008006" key="4">
    <source>
        <dbReference type="Google" id="ProtNLM"/>
    </source>
</evidence>
<feature type="signal peptide" evidence="1">
    <location>
        <begin position="1"/>
        <end position="18"/>
    </location>
</feature>
<dbReference type="AlphaFoldDB" id="A0A9Q0IQ01"/>
<accession>A0A9Q0IQ01</accession>
<evidence type="ECO:0000313" key="3">
    <source>
        <dbReference type="Proteomes" id="UP001148018"/>
    </source>
</evidence>
<keyword evidence="3" id="KW-1185">Reference proteome</keyword>
<dbReference type="EMBL" id="JANIIK010000043">
    <property type="protein sequence ID" value="KAJ3604871.1"/>
    <property type="molecule type" value="Genomic_DNA"/>
</dbReference>
<proteinExistence type="predicted"/>
<sequence>MVLALGLYPTALSHMVLALGLYPTAPQSHGPGTRPVPHRPSVTWSWHSARTPPPLSHMVLALGLYPTAPQSHGPGTRPVPHRPSVTWSWHSAYPTALSVGPDLSLIESAAVSDLQLAGTNIKHTNNN</sequence>